<reference evidence="4 5" key="1">
    <citation type="submission" date="2016-11" db="EMBL/GenBank/DDBJ databases">
        <authorList>
            <person name="Jaros S."/>
            <person name="Januszkiewicz K."/>
            <person name="Wedrychowicz H."/>
        </authorList>
    </citation>
    <scope>NUCLEOTIDE SEQUENCE [LARGE SCALE GENOMIC DNA]</scope>
    <source>
        <strain evidence="4 5">DSM 10068</strain>
    </source>
</reference>
<dbReference type="SUPFAM" id="SSF53187">
    <property type="entry name" value="Zn-dependent exopeptidases"/>
    <property type="match status" value="1"/>
</dbReference>
<dbReference type="RefSeq" id="WP_073075673.1">
    <property type="nucleotide sequence ID" value="NZ_FQXV01000001.1"/>
</dbReference>
<dbReference type="PANTHER" id="PTHR30404">
    <property type="entry name" value="N-ACETYLMURAMOYL-L-ALANINE AMIDASE"/>
    <property type="match status" value="1"/>
</dbReference>
<dbReference type="InterPro" id="IPR050695">
    <property type="entry name" value="N-acetylmuramoyl_amidase_3"/>
</dbReference>
<dbReference type="AlphaFoldDB" id="A0A1M5TGD9"/>
<dbReference type="CDD" id="cd02696">
    <property type="entry name" value="MurNAc-LAA"/>
    <property type="match status" value="1"/>
</dbReference>
<dbReference type="Pfam" id="PF01520">
    <property type="entry name" value="Amidase_3"/>
    <property type="match status" value="1"/>
</dbReference>
<dbReference type="GO" id="GO:0009253">
    <property type="term" value="P:peptidoglycan catabolic process"/>
    <property type="evidence" value="ECO:0007669"/>
    <property type="project" value="InterPro"/>
</dbReference>
<evidence type="ECO:0000313" key="4">
    <source>
        <dbReference type="EMBL" id="SHH49776.1"/>
    </source>
</evidence>
<dbReference type="EMBL" id="FQXV01000001">
    <property type="protein sequence ID" value="SHH49776.1"/>
    <property type="molecule type" value="Genomic_DNA"/>
</dbReference>
<feature type="transmembrane region" description="Helical" evidence="2">
    <location>
        <begin position="9"/>
        <end position="27"/>
    </location>
</feature>
<feature type="domain" description="MurNAc-LAA" evidence="3">
    <location>
        <begin position="121"/>
        <end position="233"/>
    </location>
</feature>
<dbReference type="GO" id="GO:0030288">
    <property type="term" value="C:outer membrane-bounded periplasmic space"/>
    <property type="evidence" value="ECO:0007669"/>
    <property type="project" value="TreeGrafter"/>
</dbReference>
<proteinExistence type="predicted"/>
<dbReference type="Proteomes" id="UP000183995">
    <property type="component" value="Unassembled WGS sequence"/>
</dbReference>
<dbReference type="Gene3D" id="3.40.630.40">
    <property type="entry name" value="Zn-dependent exopeptidases"/>
    <property type="match status" value="1"/>
</dbReference>
<dbReference type="GO" id="GO:0008745">
    <property type="term" value="F:N-acetylmuramoyl-L-alanine amidase activity"/>
    <property type="evidence" value="ECO:0007669"/>
    <property type="project" value="InterPro"/>
</dbReference>
<dbReference type="PANTHER" id="PTHR30404:SF0">
    <property type="entry name" value="N-ACETYLMURAMOYL-L-ALANINE AMIDASE AMIC"/>
    <property type="match status" value="1"/>
</dbReference>
<evidence type="ECO:0000256" key="1">
    <source>
        <dbReference type="ARBA" id="ARBA00022801"/>
    </source>
</evidence>
<keyword evidence="1" id="KW-0378">Hydrolase</keyword>
<gene>
    <name evidence="4" type="ORF">SAMN02745823_00082</name>
</gene>
<evidence type="ECO:0000259" key="3">
    <source>
        <dbReference type="SMART" id="SM00646"/>
    </source>
</evidence>
<evidence type="ECO:0000313" key="5">
    <source>
        <dbReference type="Proteomes" id="UP000183995"/>
    </source>
</evidence>
<sequence>MRRLFKKALPTLVIVIVFMAAGIYFFIRGGAHDGTAIKASAVKGDLTVIVDAGHGGADGGAVSLSGVKESAVNIDIATRLDLILGFFGTHVEMTRTSENLEYSEKSDTIRQKKAEDQSRRLKQINSAQNAVLISIHQNIYPSSGPFGAQVLYAPTNGSKEFGAAMQQLLIDALNPKNKRTADEAPDNILLMNHITCPALLIECGFLSNPEEEKLLMTDTYRTKIAAVIAAGYLANRENLVDINSGGTNEGKDSILLY</sequence>
<keyword evidence="5" id="KW-1185">Reference proteome</keyword>
<keyword evidence="2" id="KW-0472">Membrane</keyword>
<protein>
    <submittedName>
        <fullName evidence="4">N-acetylmuramoyl-L-alanine amidase</fullName>
    </submittedName>
</protein>
<name>A0A1M5TGD9_9FIRM</name>
<dbReference type="OrthoDB" id="9806267at2"/>
<dbReference type="SMART" id="SM00646">
    <property type="entry name" value="Ami_3"/>
    <property type="match status" value="1"/>
</dbReference>
<evidence type="ECO:0000256" key="2">
    <source>
        <dbReference type="SAM" id="Phobius"/>
    </source>
</evidence>
<dbReference type="InterPro" id="IPR002508">
    <property type="entry name" value="MurNAc-LAA_cat"/>
</dbReference>
<keyword evidence="2" id="KW-0812">Transmembrane</keyword>
<accession>A0A1M5TGD9</accession>
<keyword evidence="2" id="KW-1133">Transmembrane helix</keyword>
<dbReference type="STRING" id="1123282.SAMN02745823_00082"/>
<organism evidence="4 5">
    <name type="scientific">Sporobacter termitidis DSM 10068</name>
    <dbReference type="NCBI Taxonomy" id="1123282"/>
    <lineage>
        <taxon>Bacteria</taxon>
        <taxon>Bacillati</taxon>
        <taxon>Bacillota</taxon>
        <taxon>Clostridia</taxon>
        <taxon>Eubacteriales</taxon>
        <taxon>Oscillospiraceae</taxon>
        <taxon>Sporobacter</taxon>
    </lineage>
</organism>